<accession>A0A8S1RSL8</accession>
<gene>
    <name evidence="1" type="ORF">PSON_ATCC_30995.1.T3010007</name>
</gene>
<evidence type="ECO:0000313" key="2">
    <source>
        <dbReference type="Proteomes" id="UP000692954"/>
    </source>
</evidence>
<dbReference type="EMBL" id="CAJJDN010000301">
    <property type="protein sequence ID" value="CAD8130557.1"/>
    <property type="molecule type" value="Genomic_DNA"/>
</dbReference>
<dbReference type="Proteomes" id="UP000692954">
    <property type="component" value="Unassembled WGS sequence"/>
</dbReference>
<name>A0A8S1RSL8_9CILI</name>
<evidence type="ECO:0000313" key="1">
    <source>
        <dbReference type="EMBL" id="CAD8130557.1"/>
    </source>
</evidence>
<comment type="caution">
    <text evidence="1">The sequence shown here is derived from an EMBL/GenBank/DDBJ whole genome shotgun (WGS) entry which is preliminary data.</text>
</comment>
<organism evidence="1 2">
    <name type="scientific">Paramecium sonneborni</name>
    <dbReference type="NCBI Taxonomy" id="65129"/>
    <lineage>
        <taxon>Eukaryota</taxon>
        <taxon>Sar</taxon>
        <taxon>Alveolata</taxon>
        <taxon>Ciliophora</taxon>
        <taxon>Intramacronucleata</taxon>
        <taxon>Oligohymenophorea</taxon>
        <taxon>Peniculida</taxon>
        <taxon>Parameciidae</taxon>
        <taxon>Paramecium</taxon>
    </lineage>
</organism>
<sequence length="263" mass="32241">MFNYQLYNFNSKNNQNIVQQEIRNRGDYFDYEMVRLGEFSENCRNQFLLLINVLSKNQQNGNQKYILDRKGDSGMNFINETNERIERRVMALLALGEKDQLKFTNRLIELIWLIREYRKNLKLCYDQFNKIILKDWILEQLKSLIELLWNMKKMKQAWTLKDQINMERLQYETVNQILVNIQNEEAKRYSHVIMRGFIKNIRKYQIGQQIIQNTLSLKIRLRWLMEHYKLKLNNQRKIEQKKQKDYHYLQAIKHLARNIKKLK</sequence>
<proteinExistence type="predicted"/>
<dbReference type="AlphaFoldDB" id="A0A8S1RSL8"/>
<protein>
    <submittedName>
        <fullName evidence="1">Uncharacterized protein</fullName>
    </submittedName>
</protein>
<reference evidence="1" key="1">
    <citation type="submission" date="2021-01" db="EMBL/GenBank/DDBJ databases">
        <authorList>
            <consortium name="Genoscope - CEA"/>
            <person name="William W."/>
        </authorList>
    </citation>
    <scope>NUCLEOTIDE SEQUENCE</scope>
</reference>
<keyword evidence="2" id="KW-1185">Reference proteome</keyword>